<dbReference type="Proteomes" id="UP000275401">
    <property type="component" value="Unassembled WGS sequence"/>
</dbReference>
<proteinExistence type="inferred from homology"/>
<feature type="region of interest" description="Disordered" evidence="6">
    <location>
        <begin position="100"/>
        <end position="121"/>
    </location>
</feature>
<dbReference type="EMBL" id="RIBZ01000068">
    <property type="protein sequence ID" value="RNG34552.1"/>
    <property type="molecule type" value="Genomic_DNA"/>
</dbReference>
<dbReference type="NCBIfam" id="TIGR02937">
    <property type="entry name" value="sigma70-ECF"/>
    <property type="match status" value="1"/>
</dbReference>
<gene>
    <name evidence="9" type="ORF">EEJ42_05335</name>
</gene>
<protein>
    <submittedName>
        <fullName evidence="9">RNA polymerase sigma factor</fullName>
    </submittedName>
</protein>
<dbReference type="InterPro" id="IPR013325">
    <property type="entry name" value="RNA_pol_sigma_r2"/>
</dbReference>
<keyword evidence="5" id="KW-0804">Transcription</keyword>
<evidence type="ECO:0000259" key="7">
    <source>
        <dbReference type="Pfam" id="PF04542"/>
    </source>
</evidence>
<evidence type="ECO:0000256" key="6">
    <source>
        <dbReference type="SAM" id="MobiDB-lite"/>
    </source>
</evidence>
<evidence type="ECO:0000313" key="10">
    <source>
        <dbReference type="Proteomes" id="UP000275401"/>
    </source>
</evidence>
<feature type="domain" description="RNA polymerase sigma factor 70 region 4 type 2" evidence="8">
    <location>
        <begin position="129"/>
        <end position="175"/>
    </location>
</feature>
<evidence type="ECO:0000256" key="2">
    <source>
        <dbReference type="ARBA" id="ARBA00023015"/>
    </source>
</evidence>
<dbReference type="Pfam" id="PF08281">
    <property type="entry name" value="Sigma70_r4_2"/>
    <property type="match status" value="1"/>
</dbReference>
<keyword evidence="3" id="KW-0731">Sigma factor</keyword>
<evidence type="ECO:0000256" key="4">
    <source>
        <dbReference type="ARBA" id="ARBA00023125"/>
    </source>
</evidence>
<dbReference type="Pfam" id="PF04542">
    <property type="entry name" value="Sigma70_r2"/>
    <property type="match status" value="1"/>
</dbReference>
<dbReference type="InterPro" id="IPR036388">
    <property type="entry name" value="WH-like_DNA-bd_sf"/>
</dbReference>
<keyword evidence="2" id="KW-0805">Transcription regulation</keyword>
<name>A0A3M8WWK6_9ACTN</name>
<feature type="domain" description="RNA polymerase sigma-70 region 2" evidence="7">
    <location>
        <begin position="23"/>
        <end position="92"/>
    </location>
</feature>
<dbReference type="InterPro" id="IPR014284">
    <property type="entry name" value="RNA_pol_sigma-70_dom"/>
</dbReference>
<dbReference type="RefSeq" id="WP_123098834.1">
    <property type="nucleotide sequence ID" value="NZ_RIBZ01000068.1"/>
</dbReference>
<reference evidence="9 10" key="1">
    <citation type="submission" date="2018-11" db="EMBL/GenBank/DDBJ databases">
        <title>The Potential of Streptomyces as Biocontrol Agents against the Tomato grey mould, Botrytis cinerea (Gray mold) Frontiers in Microbiology.</title>
        <authorList>
            <person name="Li D."/>
        </authorList>
    </citation>
    <scope>NUCLEOTIDE SEQUENCE [LARGE SCALE GENOMIC DNA]</scope>
    <source>
        <strain evidence="9 10">NEAU-LD23</strain>
    </source>
</reference>
<dbReference type="CDD" id="cd06171">
    <property type="entry name" value="Sigma70_r4"/>
    <property type="match status" value="1"/>
</dbReference>
<dbReference type="InterPro" id="IPR007627">
    <property type="entry name" value="RNA_pol_sigma70_r2"/>
</dbReference>
<keyword evidence="10" id="KW-1185">Reference proteome</keyword>
<dbReference type="GO" id="GO:0016987">
    <property type="term" value="F:sigma factor activity"/>
    <property type="evidence" value="ECO:0007669"/>
    <property type="project" value="UniProtKB-KW"/>
</dbReference>
<evidence type="ECO:0000256" key="1">
    <source>
        <dbReference type="ARBA" id="ARBA00010641"/>
    </source>
</evidence>
<dbReference type="Gene3D" id="1.10.10.10">
    <property type="entry name" value="Winged helix-like DNA-binding domain superfamily/Winged helix DNA-binding domain"/>
    <property type="match status" value="1"/>
</dbReference>
<dbReference type="GO" id="GO:0003677">
    <property type="term" value="F:DNA binding"/>
    <property type="evidence" value="ECO:0007669"/>
    <property type="project" value="UniProtKB-KW"/>
</dbReference>
<dbReference type="PANTHER" id="PTHR43133:SF8">
    <property type="entry name" value="RNA POLYMERASE SIGMA FACTOR HI_1459-RELATED"/>
    <property type="match status" value="1"/>
</dbReference>
<dbReference type="Gene3D" id="1.10.1740.10">
    <property type="match status" value="1"/>
</dbReference>
<dbReference type="PANTHER" id="PTHR43133">
    <property type="entry name" value="RNA POLYMERASE ECF-TYPE SIGMA FACTO"/>
    <property type="match status" value="1"/>
</dbReference>
<keyword evidence="4" id="KW-0238">DNA-binding</keyword>
<dbReference type="SUPFAM" id="SSF88946">
    <property type="entry name" value="Sigma2 domain of RNA polymerase sigma factors"/>
    <property type="match status" value="1"/>
</dbReference>
<sequence>MDDMAEQLTERLASDLDDGFTELVRVHASAVRAFLFRVSGSAAEADDLGQDTFLRAYSALQTYSPERRRKLKPRAWLMTIAANVWRNHVRTSVRHPVSATRAEDACGSWPDESPGPEERAATSADRTVLVKALTELPEKHRVAVVMRHVIGMSYSDMAEAQGCPVGTVKAQVSRGIGTLREILTPEAAVLGEVTR</sequence>
<dbReference type="InterPro" id="IPR013324">
    <property type="entry name" value="RNA_pol_sigma_r3/r4-like"/>
</dbReference>
<dbReference type="SUPFAM" id="SSF88659">
    <property type="entry name" value="Sigma3 and sigma4 domains of RNA polymerase sigma factors"/>
    <property type="match status" value="1"/>
</dbReference>
<comment type="caution">
    <text evidence="9">The sequence shown here is derived from an EMBL/GenBank/DDBJ whole genome shotgun (WGS) entry which is preliminary data.</text>
</comment>
<evidence type="ECO:0000259" key="8">
    <source>
        <dbReference type="Pfam" id="PF08281"/>
    </source>
</evidence>
<dbReference type="GO" id="GO:0006352">
    <property type="term" value="P:DNA-templated transcription initiation"/>
    <property type="evidence" value="ECO:0007669"/>
    <property type="project" value="InterPro"/>
</dbReference>
<evidence type="ECO:0000256" key="5">
    <source>
        <dbReference type="ARBA" id="ARBA00023163"/>
    </source>
</evidence>
<dbReference type="AlphaFoldDB" id="A0A3M8WWK6"/>
<dbReference type="InterPro" id="IPR013249">
    <property type="entry name" value="RNA_pol_sigma70_r4_t2"/>
</dbReference>
<comment type="similarity">
    <text evidence="1">Belongs to the sigma-70 factor family. ECF subfamily.</text>
</comment>
<accession>A0A3M8WWK6</accession>
<evidence type="ECO:0000256" key="3">
    <source>
        <dbReference type="ARBA" id="ARBA00023082"/>
    </source>
</evidence>
<dbReference type="InterPro" id="IPR039425">
    <property type="entry name" value="RNA_pol_sigma-70-like"/>
</dbReference>
<evidence type="ECO:0000313" key="9">
    <source>
        <dbReference type="EMBL" id="RNG34552.1"/>
    </source>
</evidence>
<organism evidence="9 10">
    <name type="scientific">Streptomyces botrytidirepellens</name>
    <dbReference type="NCBI Taxonomy" id="2486417"/>
    <lineage>
        <taxon>Bacteria</taxon>
        <taxon>Bacillati</taxon>
        <taxon>Actinomycetota</taxon>
        <taxon>Actinomycetes</taxon>
        <taxon>Kitasatosporales</taxon>
        <taxon>Streptomycetaceae</taxon>
        <taxon>Streptomyces</taxon>
    </lineage>
</organism>